<sequence length="333" mass="37354">MLLRLKCNLGVAVLAPYYSFSSDPCLIGTGLMSLCSSFEDKDFLKKHLQLFKKNKSVPAKDVKQLNNQNKFKRGKATASSNNSNSFASIATKTKPLSVSPTKREDDPSCKTRQSRRPLDFNQAEKIPNTAYLPGEKCNDSEQTTSLSLQTEDTTSIKRRLVQENDELKKKVARLENEKEEERKILIMDKSRNLKNNSIHLKKFTNKKYDGPDCFPSSAVSTQYSSSPLANPTKQLDKFYGDILIDPDALKNAVAYGSTPSTDHNLNLMINTILDAFFKQSELAAFSLTGKPCPNMKSSKAKPKNPQQIMQALKVRNEKKISKPRESNTRCLNS</sequence>
<keyword evidence="4" id="KW-1185">Reference proteome</keyword>
<gene>
    <name evidence="3" type="ORF">OUZ56_011622</name>
</gene>
<evidence type="ECO:0000256" key="2">
    <source>
        <dbReference type="SAM" id="MobiDB-lite"/>
    </source>
</evidence>
<accession>A0ABQ9Z100</accession>
<feature type="compositionally biased region" description="Low complexity" evidence="2">
    <location>
        <begin position="76"/>
        <end position="88"/>
    </location>
</feature>
<organism evidence="3 4">
    <name type="scientific">Daphnia magna</name>
    <dbReference type="NCBI Taxonomy" id="35525"/>
    <lineage>
        <taxon>Eukaryota</taxon>
        <taxon>Metazoa</taxon>
        <taxon>Ecdysozoa</taxon>
        <taxon>Arthropoda</taxon>
        <taxon>Crustacea</taxon>
        <taxon>Branchiopoda</taxon>
        <taxon>Diplostraca</taxon>
        <taxon>Cladocera</taxon>
        <taxon>Anomopoda</taxon>
        <taxon>Daphniidae</taxon>
        <taxon>Daphnia</taxon>
    </lineage>
</organism>
<feature type="coiled-coil region" evidence="1">
    <location>
        <begin position="157"/>
        <end position="184"/>
    </location>
</feature>
<evidence type="ECO:0000313" key="3">
    <source>
        <dbReference type="EMBL" id="KAK4006468.1"/>
    </source>
</evidence>
<feature type="compositionally biased region" description="Polar residues" evidence="2">
    <location>
        <begin position="90"/>
        <end position="100"/>
    </location>
</feature>
<evidence type="ECO:0008006" key="5">
    <source>
        <dbReference type="Google" id="ProtNLM"/>
    </source>
</evidence>
<reference evidence="3 4" key="1">
    <citation type="journal article" date="2023" name="Nucleic Acids Res.">
        <title>The hologenome of Daphnia magna reveals possible DNA methylation and microbiome-mediated evolution of the host genome.</title>
        <authorList>
            <person name="Chaturvedi A."/>
            <person name="Li X."/>
            <person name="Dhandapani V."/>
            <person name="Marshall H."/>
            <person name="Kissane S."/>
            <person name="Cuenca-Cambronero M."/>
            <person name="Asole G."/>
            <person name="Calvet F."/>
            <person name="Ruiz-Romero M."/>
            <person name="Marangio P."/>
            <person name="Guigo R."/>
            <person name="Rago D."/>
            <person name="Mirbahai L."/>
            <person name="Eastwood N."/>
            <person name="Colbourne J.K."/>
            <person name="Zhou J."/>
            <person name="Mallon E."/>
            <person name="Orsini L."/>
        </authorList>
    </citation>
    <scope>NUCLEOTIDE SEQUENCE [LARGE SCALE GENOMIC DNA]</scope>
    <source>
        <strain evidence="3">LRV0_1</strain>
    </source>
</reference>
<protein>
    <recommendedName>
        <fullName evidence="5">BEN domain-containing protein</fullName>
    </recommendedName>
</protein>
<dbReference type="Proteomes" id="UP001234178">
    <property type="component" value="Unassembled WGS sequence"/>
</dbReference>
<comment type="caution">
    <text evidence="3">The sequence shown here is derived from an EMBL/GenBank/DDBJ whole genome shotgun (WGS) entry which is preliminary data.</text>
</comment>
<evidence type="ECO:0000256" key="1">
    <source>
        <dbReference type="SAM" id="Coils"/>
    </source>
</evidence>
<feature type="region of interest" description="Disordered" evidence="2">
    <location>
        <begin position="313"/>
        <end position="333"/>
    </location>
</feature>
<name>A0ABQ9Z100_9CRUS</name>
<keyword evidence="1" id="KW-0175">Coiled coil</keyword>
<dbReference type="Gene3D" id="1.10.10.2590">
    <property type="entry name" value="BEN domain"/>
    <property type="match status" value="1"/>
</dbReference>
<evidence type="ECO:0000313" key="4">
    <source>
        <dbReference type="Proteomes" id="UP001234178"/>
    </source>
</evidence>
<proteinExistence type="predicted"/>
<feature type="region of interest" description="Disordered" evidence="2">
    <location>
        <begin position="62"/>
        <end position="127"/>
    </location>
</feature>
<feature type="compositionally biased region" description="Basic and acidic residues" evidence="2">
    <location>
        <begin position="314"/>
        <end position="327"/>
    </location>
</feature>
<dbReference type="EMBL" id="JAOYFB010000002">
    <property type="protein sequence ID" value="KAK4006468.1"/>
    <property type="molecule type" value="Genomic_DNA"/>
</dbReference>